<proteinExistence type="predicted"/>
<evidence type="ECO:0000313" key="2">
    <source>
        <dbReference type="Proteomes" id="UP000019149"/>
    </source>
</evidence>
<protein>
    <submittedName>
        <fullName evidence="1">Uncharacterized protein</fullName>
    </submittedName>
</protein>
<dbReference type="GeneID" id="36344539"/>
<dbReference type="Proteomes" id="UP000019149">
    <property type="component" value="Unassembled WGS sequence"/>
</dbReference>
<dbReference type="RefSeq" id="XP_024347475.1">
    <property type="nucleotide sequence ID" value="XM_024498073.1"/>
</dbReference>
<reference evidence="1 2" key="1">
    <citation type="journal article" date="2013" name="Nat. Genet.">
        <title>The genome of the hydatid tapeworm Echinococcus granulosus.</title>
        <authorList>
            <person name="Zheng H."/>
            <person name="Zhang W."/>
            <person name="Zhang L."/>
            <person name="Zhang Z."/>
            <person name="Li J."/>
            <person name="Lu G."/>
            <person name="Zhu Y."/>
            <person name="Wang Y."/>
            <person name="Huang Y."/>
            <person name="Liu J."/>
            <person name="Kang H."/>
            <person name="Chen J."/>
            <person name="Wang L."/>
            <person name="Chen A."/>
            <person name="Yu S."/>
            <person name="Gao Z."/>
            <person name="Jin L."/>
            <person name="Gu W."/>
            <person name="Wang Z."/>
            <person name="Zhao L."/>
            <person name="Shi B."/>
            <person name="Wen H."/>
            <person name="Lin R."/>
            <person name="Jones M.K."/>
            <person name="Brejova B."/>
            <person name="Vinar T."/>
            <person name="Zhao G."/>
            <person name="McManus D.P."/>
            <person name="Chen Z."/>
            <person name="Zhou Y."/>
            <person name="Wang S."/>
        </authorList>
    </citation>
    <scope>NUCLEOTIDE SEQUENCE [LARGE SCALE GENOMIC DNA]</scope>
</reference>
<name>W6US67_ECHGR</name>
<gene>
    <name evidence="1" type="ORF">EGR_08824</name>
</gene>
<evidence type="ECO:0000313" key="1">
    <source>
        <dbReference type="EMBL" id="EUB56279.1"/>
    </source>
</evidence>
<dbReference type="CTD" id="36344539"/>
<keyword evidence="2" id="KW-1185">Reference proteome</keyword>
<organism evidence="1 2">
    <name type="scientific">Echinococcus granulosus</name>
    <name type="common">Hydatid tapeworm</name>
    <dbReference type="NCBI Taxonomy" id="6210"/>
    <lineage>
        <taxon>Eukaryota</taxon>
        <taxon>Metazoa</taxon>
        <taxon>Spiralia</taxon>
        <taxon>Lophotrochozoa</taxon>
        <taxon>Platyhelminthes</taxon>
        <taxon>Cestoda</taxon>
        <taxon>Eucestoda</taxon>
        <taxon>Cyclophyllidea</taxon>
        <taxon>Taeniidae</taxon>
        <taxon>Echinococcus</taxon>
        <taxon>Echinococcus granulosus group</taxon>
    </lineage>
</organism>
<sequence length="213" mass="24175">MTRISQLICHRHQLCSYSSDLLSQVIYRSANLSVWWTKLPYPPMVLTALSSPGPHIPYVLSRLAYTINKLVSNFYFLLSFYCHEDAFNDRRTAGLPPLPGRILIWCSTAKRVVGKVWLDWWYSVVVSVTEVRSGILHRTRTSVDPSGEQREEEVGACSLFASKGGQMRVPGGFARRKWLTRFSTAGGSITKLQYINIPLKKKVSSFLVSHYSD</sequence>
<dbReference type="AlphaFoldDB" id="W6US67"/>
<accession>W6US67</accession>
<dbReference type="EMBL" id="APAU02000121">
    <property type="protein sequence ID" value="EUB56279.1"/>
    <property type="molecule type" value="Genomic_DNA"/>
</dbReference>
<dbReference type="KEGG" id="egl:EGR_08824"/>
<comment type="caution">
    <text evidence="1">The sequence shown here is derived from an EMBL/GenBank/DDBJ whole genome shotgun (WGS) entry which is preliminary data.</text>
</comment>